<dbReference type="AlphaFoldDB" id="A0A182XS42"/>
<name>A0A182XS42_ANOQN</name>
<dbReference type="VEuPathDB" id="VectorBase:AQUA014658"/>
<dbReference type="Proteomes" id="UP000076407">
    <property type="component" value="Unassembled WGS sequence"/>
</dbReference>
<dbReference type="EnsemblMetazoa" id="AQUA014658-RA">
    <property type="protein sequence ID" value="AQUA014658-PA"/>
    <property type="gene ID" value="AQUA014658"/>
</dbReference>
<evidence type="ECO:0000313" key="2">
    <source>
        <dbReference type="Proteomes" id="UP000076407"/>
    </source>
</evidence>
<keyword evidence="2" id="KW-1185">Reference proteome</keyword>
<sequence>MQRALCEAGRANALLFKYNANVVSQSAIVSPSVSRGAFRKFKLKFPYFFVVVVSSSSLRAKCNEESTGHSKVPAQG</sequence>
<organism evidence="1 2">
    <name type="scientific">Anopheles quadriannulatus</name>
    <name type="common">Mosquito</name>
    <dbReference type="NCBI Taxonomy" id="34691"/>
    <lineage>
        <taxon>Eukaryota</taxon>
        <taxon>Metazoa</taxon>
        <taxon>Ecdysozoa</taxon>
        <taxon>Arthropoda</taxon>
        <taxon>Hexapoda</taxon>
        <taxon>Insecta</taxon>
        <taxon>Pterygota</taxon>
        <taxon>Neoptera</taxon>
        <taxon>Endopterygota</taxon>
        <taxon>Diptera</taxon>
        <taxon>Nematocera</taxon>
        <taxon>Culicoidea</taxon>
        <taxon>Culicidae</taxon>
        <taxon>Anophelinae</taxon>
        <taxon>Anopheles</taxon>
    </lineage>
</organism>
<accession>A0A182XS42</accession>
<evidence type="ECO:0000313" key="1">
    <source>
        <dbReference type="EnsemblMetazoa" id="AQUA014658-PA"/>
    </source>
</evidence>
<proteinExistence type="predicted"/>
<protein>
    <submittedName>
        <fullName evidence="1">Uncharacterized protein</fullName>
    </submittedName>
</protein>
<reference evidence="1" key="1">
    <citation type="submission" date="2020-05" db="UniProtKB">
        <authorList>
            <consortium name="EnsemblMetazoa"/>
        </authorList>
    </citation>
    <scope>IDENTIFICATION</scope>
    <source>
        <strain evidence="1">SANGQUA</strain>
    </source>
</reference>